<dbReference type="GO" id="GO:0004715">
    <property type="term" value="F:non-membrane spanning protein tyrosine kinase activity"/>
    <property type="evidence" value="ECO:0007669"/>
    <property type="project" value="UniProtKB-EC"/>
</dbReference>
<dbReference type="InterPro" id="IPR000980">
    <property type="entry name" value="SH2"/>
</dbReference>
<dbReference type="InterPro" id="IPR011009">
    <property type="entry name" value="Kinase-like_dom_sf"/>
</dbReference>
<keyword evidence="7 12" id="KW-0829">Tyrosine-protein kinase</keyword>
<evidence type="ECO:0000256" key="3">
    <source>
        <dbReference type="ARBA" id="ARBA00022741"/>
    </source>
</evidence>
<protein>
    <recommendedName>
        <fullName evidence="12">Tyrosine-protein kinase</fullName>
        <ecNumber evidence="12">2.7.10.2</ecNumber>
    </recommendedName>
</protein>
<feature type="non-terminal residue" evidence="17">
    <location>
        <position position="355"/>
    </location>
</feature>
<dbReference type="InterPro" id="IPR008266">
    <property type="entry name" value="Tyr_kinase_AS"/>
</dbReference>
<dbReference type="EC" id="2.7.10.2" evidence="12"/>
<dbReference type="EMBL" id="JARKIK010000030">
    <property type="protein sequence ID" value="KAK8741812.1"/>
    <property type="molecule type" value="Genomic_DNA"/>
</dbReference>
<dbReference type="PROSITE" id="PS50001">
    <property type="entry name" value="SH2"/>
    <property type="match status" value="1"/>
</dbReference>
<dbReference type="InterPro" id="IPR001245">
    <property type="entry name" value="Ser-Thr/Tyr_kinase_cat_dom"/>
</dbReference>
<dbReference type="PROSITE" id="PS00109">
    <property type="entry name" value="PROTEIN_KINASE_TYR"/>
    <property type="match status" value="1"/>
</dbReference>
<feature type="region of interest" description="Disordered" evidence="13">
    <location>
        <begin position="172"/>
        <end position="191"/>
    </location>
</feature>
<feature type="domain" description="SH2" evidence="14">
    <location>
        <begin position="59"/>
        <end position="141"/>
    </location>
</feature>
<dbReference type="InterPro" id="IPR050198">
    <property type="entry name" value="Non-receptor_tyrosine_kinases"/>
</dbReference>
<comment type="similarity">
    <text evidence="12">Belongs to the protein kinase superfamily. Tyr protein kinase family.</text>
</comment>
<evidence type="ECO:0000259" key="14">
    <source>
        <dbReference type="PROSITE" id="PS50001"/>
    </source>
</evidence>
<comment type="caution">
    <text evidence="17">The sequence shown here is derived from an EMBL/GenBank/DDBJ whole genome shotgun (WGS) entry which is preliminary data.</text>
</comment>
<feature type="domain" description="SH3" evidence="15">
    <location>
        <begin position="1"/>
        <end position="53"/>
    </location>
</feature>
<dbReference type="InterPro" id="IPR017441">
    <property type="entry name" value="Protein_kinase_ATP_BS"/>
</dbReference>
<dbReference type="InterPro" id="IPR036028">
    <property type="entry name" value="SH3-like_dom_sf"/>
</dbReference>
<gene>
    <name evidence="17" type="ORF">OTU49_002417</name>
</gene>
<dbReference type="PROSITE" id="PS00107">
    <property type="entry name" value="PROTEIN_KINASE_ATP"/>
    <property type="match status" value="1"/>
</dbReference>
<dbReference type="SMART" id="SM00219">
    <property type="entry name" value="TyrKc"/>
    <property type="match status" value="1"/>
</dbReference>
<dbReference type="Proteomes" id="UP001445076">
    <property type="component" value="Unassembled WGS sequence"/>
</dbReference>
<reference evidence="17 18" key="1">
    <citation type="journal article" date="2024" name="BMC Genomics">
        <title>Genome assembly of redclaw crayfish (Cherax quadricarinatus) provides insights into its immune adaptation and hypoxia tolerance.</title>
        <authorList>
            <person name="Liu Z."/>
            <person name="Zheng J."/>
            <person name="Li H."/>
            <person name="Fang K."/>
            <person name="Wang S."/>
            <person name="He J."/>
            <person name="Zhou D."/>
            <person name="Weng S."/>
            <person name="Chi M."/>
            <person name="Gu Z."/>
            <person name="He J."/>
            <person name="Li F."/>
            <person name="Wang M."/>
        </authorList>
    </citation>
    <scope>NUCLEOTIDE SEQUENCE [LARGE SCALE GENOMIC DNA]</scope>
    <source>
        <strain evidence="17">ZL_2023a</strain>
    </source>
</reference>
<evidence type="ECO:0000256" key="1">
    <source>
        <dbReference type="ARBA" id="ARBA00022443"/>
    </source>
</evidence>
<dbReference type="GO" id="GO:0030036">
    <property type="term" value="P:actin cytoskeleton organization"/>
    <property type="evidence" value="ECO:0007669"/>
    <property type="project" value="UniProtKB-ARBA"/>
</dbReference>
<evidence type="ECO:0000256" key="12">
    <source>
        <dbReference type="RuleBase" id="RU362096"/>
    </source>
</evidence>
<keyword evidence="1 10" id="KW-0728">SH3 domain</keyword>
<evidence type="ECO:0000256" key="4">
    <source>
        <dbReference type="ARBA" id="ARBA00022777"/>
    </source>
</evidence>
<dbReference type="Pfam" id="PF00017">
    <property type="entry name" value="SH2"/>
    <property type="match status" value="1"/>
</dbReference>
<evidence type="ECO:0000256" key="13">
    <source>
        <dbReference type="SAM" id="MobiDB-lite"/>
    </source>
</evidence>
<keyword evidence="2 12" id="KW-0808">Transferase</keyword>
<dbReference type="FunFam" id="3.30.200.20:FF:000053">
    <property type="entry name" value="Tyrosine-protein kinase"/>
    <property type="match status" value="1"/>
</dbReference>
<dbReference type="Pfam" id="PF07714">
    <property type="entry name" value="PK_Tyr_Ser-Thr"/>
    <property type="match status" value="1"/>
</dbReference>
<dbReference type="PRINTS" id="PR00401">
    <property type="entry name" value="SH2DOMAIN"/>
</dbReference>
<dbReference type="GO" id="GO:0005524">
    <property type="term" value="F:ATP binding"/>
    <property type="evidence" value="ECO:0007669"/>
    <property type="project" value="UniProtKB-UniRule"/>
</dbReference>
<dbReference type="GO" id="GO:0002009">
    <property type="term" value="P:morphogenesis of an epithelium"/>
    <property type="evidence" value="ECO:0007669"/>
    <property type="project" value="UniProtKB-ARBA"/>
</dbReference>
<dbReference type="Gene3D" id="3.30.505.10">
    <property type="entry name" value="SH2 domain"/>
    <property type="match status" value="1"/>
</dbReference>
<keyword evidence="4 12" id="KW-0418">Kinase</keyword>
<dbReference type="InterPro" id="IPR001452">
    <property type="entry name" value="SH3_domain"/>
</dbReference>
<dbReference type="SUPFAM" id="SSF56112">
    <property type="entry name" value="Protein kinase-like (PK-like)"/>
    <property type="match status" value="1"/>
</dbReference>
<dbReference type="PANTHER" id="PTHR24418">
    <property type="entry name" value="TYROSINE-PROTEIN KINASE"/>
    <property type="match status" value="1"/>
</dbReference>
<dbReference type="PROSITE" id="PS50011">
    <property type="entry name" value="PROTEIN_KINASE_DOM"/>
    <property type="match status" value="1"/>
</dbReference>
<sequence length="355" mass="39964">VAVDSESISLKKGEVMEVVFQPDHHWSYVKVLRGSSVVNEGYIPTSYITKLGENVNQPWYFGNMTRQEAHAYLMNTFNSNGSFLVRNSESTTGYSLSVLFCGTVKHYKVNQDTHCANEICFISSDICFSSLKSLVEHYQHNDGLCTRLSQSGKVGRLSCLPASPDHLCNTFPQSGAEEAPPEERTTREVRDVGTSNPWEIQRNSIQLVKKLGSGQYGDVCQGRWNNQMDVAVKTMKPECMELEEFMREAEVMQKLRHPRLVKLYGLCTTPRDRPILIVVELVKNGALLQHLRKRKYEKQLHPVGDLVKIGLQVASGMAYLEAQKFIHRDLAARNVLIGEGISVKIADFGLARVIK</sequence>
<dbReference type="GO" id="GO:0007435">
    <property type="term" value="P:salivary gland morphogenesis"/>
    <property type="evidence" value="ECO:0007669"/>
    <property type="project" value="UniProtKB-ARBA"/>
</dbReference>
<dbReference type="Gene3D" id="2.30.30.40">
    <property type="entry name" value="SH3 Domains"/>
    <property type="match status" value="1"/>
</dbReference>
<evidence type="ECO:0000313" key="18">
    <source>
        <dbReference type="Proteomes" id="UP001445076"/>
    </source>
</evidence>
<evidence type="ECO:0000259" key="15">
    <source>
        <dbReference type="PROSITE" id="PS50002"/>
    </source>
</evidence>
<dbReference type="SMART" id="SM00252">
    <property type="entry name" value="SH2"/>
    <property type="match status" value="1"/>
</dbReference>
<evidence type="ECO:0000256" key="8">
    <source>
        <dbReference type="ARBA" id="ARBA00051245"/>
    </source>
</evidence>
<name>A0AAW0XBV4_CHEQU</name>
<evidence type="ECO:0000256" key="10">
    <source>
        <dbReference type="PROSITE-ProRule" id="PRU00192"/>
    </source>
</evidence>
<evidence type="ECO:0000256" key="2">
    <source>
        <dbReference type="ARBA" id="ARBA00022679"/>
    </source>
</evidence>
<feature type="non-terminal residue" evidence="17">
    <location>
        <position position="1"/>
    </location>
</feature>
<keyword evidence="5 11" id="KW-0067">ATP-binding</keyword>
<keyword evidence="6 9" id="KW-0727">SH2 domain</keyword>
<evidence type="ECO:0000256" key="5">
    <source>
        <dbReference type="ARBA" id="ARBA00022840"/>
    </source>
</evidence>
<keyword evidence="3 11" id="KW-0547">Nucleotide-binding</keyword>
<evidence type="ECO:0000256" key="6">
    <source>
        <dbReference type="ARBA" id="ARBA00022999"/>
    </source>
</evidence>
<feature type="compositionally biased region" description="Basic and acidic residues" evidence="13">
    <location>
        <begin position="181"/>
        <end position="191"/>
    </location>
</feature>
<feature type="domain" description="Protein kinase" evidence="16">
    <location>
        <begin position="205"/>
        <end position="355"/>
    </location>
</feature>
<keyword evidence="18" id="KW-1185">Reference proteome</keyword>
<dbReference type="SUPFAM" id="SSF55550">
    <property type="entry name" value="SH2 domain"/>
    <property type="match status" value="1"/>
</dbReference>
<dbReference type="GO" id="GO:0048468">
    <property type="term" value="P:cell development"/>
    <property type="evidence" value="ECO:0007669"/>
    <property type="project" value="UniProtKB-ARBA"/>
</dbReference>
<organism evidence="17 18">
    <name type="scientific">Cherax quadricarinatus</name>
    <name type="common">Australian red claw crayfish</name>
    <dbReference type="NCBI Taxonomy" id="27406"/>
    <lineage>
        <taxon>Eukaryota</taxon>
        <taxon>Metazoa</taxon>
        <taxon>Ecdysozoa</taxon>
        <taxon>Arthropoda</taxon>
        <taxon>Crustacea</taxon>
        <taxon>Multicrustacea</taxon>
        <taxon>Malacostraca</taxon>
        <taxon>Eumalacostraca</taxon>
        <taxon>Eucarida</taxon>
        <taxon>Decapoda</taxon>
        <taxon>Pleocyemata</taxon>
        <taxon>Astacidea</taxon>
        <taxon>Parastacoidea</taxon>
        <taxon>Parastacidae</taxon>
        <taxon>Cherax</taxon>
    </lineage>
</organism>
<dbReference type="InterPro" id="IPR020635">
    <property type="entry name" value="Tyr_kinase_cat_dom"/>
</dbReference>
<dbReference type="Gene3D" id="3.30.200.20">
    <property type="entry name" value="Phosphorylase Kinase, domain 1"/>
    <property type="match status" value="1"/>
</dbReference>
<dbReference type="InterPro" id="IPR036860">
    <property type="entry name" value="SH2_dom_sf"/>
</dbReference>
<evidence type="ECO:0000259" key="16">
    <source>
        <dbReference type="PROSITE" id="PS50011"/>
    </source>
</evidence>
<proteinExistence type="inferred from homology"/>
<dbReference type="Gene3D" id="1.10.510.10">
    <property type="entry name" value="Transferase(Phosphotransferase) domain 1"/>
    <property type="match status" value="1"/>
</dbReference>
<evidence type="ECO:0000313" key="17">
    <source>
        <dbReference type="EMBL" id="KAK8741812.1"/>
    </source>
</evidence>
<comment type="catalytic activity">
    <reaction evidence="8 12">
        <text>L-tyrosyl-[protein] + ATP = O-phospho-L-tyrosyl-[protein] + ADP + H(+)</text>
        <dbReference type="Rhea" id="RHEA:10596"/>
        <dbReference type="Rhea" id="RHEA-COMP:10136"/>
        <dbReference type="Rhea" id="RHEA-COMP:20101"/>
        <dbReference type="ChEBI" id="CHEBI:15378"/>
        <dbReference type="ChEBI" id="CHEBI:30616"/>
        <dbReference type="ChEBI" id="CHEBI:46858"/>
        <dbReference type="ChEBI" id="CHEBI:61978"/>
        <dbReference type="ChEBI" id="CHEBI:456216"/>
        <dbReference type="EC" id="2.7.10.2"/>
    </reaction>
</comment>
<dbReference type="InterPro" id="IPR000719">
    <property type="entry name" value="Prot_kinase_dom"/>
</dbReference>
<evidence type="ECO:0000256" key="9">
    <source>
        <dbReference type="PROSITE-ProRule" id="PRU00191"/>
    </source>
</evidence>
<dbReference type="AlphaFoldDB" id="A0AAW0XBV4"/>
<accession>A0AAW0XBV4</accession>
<dbReference type="SUPFAM" id="SSF50044">
    <property type="entry name" value="SH3-domain"/>
    <property type="match status" value="1"/>
</dbReference>
<evidence type="ECO:0000256" key="7">
    <source>
        <dbReference type="ARBA" id="ARBA00023137"/>
    </source>
</evidence>
<evidence type="ECO:0000256" key="11">
    <source>
        <dbReference type="PROSITE-ProRule" id="PRU10141"/>
    </source>
</evidence>
<dbReference type="PROSITE" id="PS50002">
    <property type="entry name" value="SH3"/>
    <property type="match status" value="1"/>
</dbReference>
<dbReference type="PRINTS" id="PR00109">
    <property type="entry name" value="TYRKINASE"/>
</dbReference>
<feature type="binding site" evidence="11">
    <location>
        <position position="233"/>
    </location>
    <ligand>
        <name>ATP</name>
        <dbReference type="ChEBI" id="CHEBI:30616"/>
    </ligand>
</feature>